<evidence type="ECO:0000313" key="4">
    <source>
        <dbReference type="Proteomes" id="UP000198984"/>
    </source>
</evidence>
<dbReference type="Pfam" id="PF14344">
    <property type="entry name" value="DUF4397"/>
    <property type="match status" value="1"/>
</dbReference>
<feature type="chain" id="PRO_5011559538" description="DUF4397 domain-containing protein" evidence="1">
    <location>
        <begin position="24"/>
        <end position="237"/>
    </location>
</feature>
<evidence type="ECO:0000259" key="2">
    <source>
        <dbReference type="Pfam" id="PF14344"/>
    </source>
</evidence>
<dbReference type="Proteomes" id="UP000198984">
    <property type="component" value="Unassembled WGS sequence"/>
</dbReference>
<gene>
    <name evidence="3" type="ORF">SAMN04488505_104206</name>
</gene>
<protein>
    <recommendedName>
        <fullName evidence="2">DUF4397 domain-containing protein</fullName>
    </recommendedName>
</protein>
<reference evidence="3 4" key="1">
    <citation type="submission" date="2016-10" db="EMBL/GenBank/DDBJ databases">
        <authorList>
            <person name="de Groot N.N."/>
        </authorList>
    </citation>
    <scope>NUCLEOTIDE SEQUENCE [LARGE SCALE GENOMIC DNA]</scope>
    <source>
        <strain evidence="3 4">DSM 21039</strain>
    </source>
</reference>
<dbReference type="OrthoDB" id="652342at2"/>
<dbReference type="InterPro" id="IPR025510">
    <property type="entry name" value="DUF4397"/>
</dbReference>
<dbReference type="RefSeq" id="WP_089914849.1">
    <property type="nucleotide sequence ID" value="NZ_FOBB01000004.1"/>
</dbReference>
<organism evidence="3 4">
    <name type="scientific">Chitinophaga rupis</name>
    <dbReference type="NCBI Taxonomy" id="573321"/>
    <lineage>
        <taxon>Bacteria</taxon>
        <taxon>Pseudomonadati</taxon>
        <taxon>Bacteroidota</taxon>
        <taxon>Chitinophagia</taxon>
        <taxon>Chitinophagales</taxon>
        <taxon>Chitinophagaceae</taxon>
        <taxon>Chitinophaga</taxon>
    </lineage>
</organism>
<name>A0A1H7XV89_9BACT</name>
<proteinExistence type="predicted"/>
<dbReference type="PROSITE" id="PS51257">
    <property type="entry name" value="PROKAR_LIPOPROTEIN"/>
    <property type="match status" value="1"/>
</dbReference>
<evidence type="ECO:0000313" key="3">
    <source>
        <dbReference type="EMBL" id="SEM37595.1"/>
    </source>
</evidence>
<keyword evidence="1" id="KW-0732">Signal</keyword>
<accession>A0A1H7XV89</accession>
<feature type="signal peptide" evidence="1">
    <location>
        <begin position="1"/>
        <end position="23"/>
    </location>
</feature>
<feature type="domain" description="DUF4397" evidence="2">
    <location>
        <begin position="41"/>
        <end position="151"/>
    </location>
</feature>
<keyword evidence="4" id="KW-1185">Reference proteome</keyword>
<sequence>MRTKKYRLWAIAALVVTVTGFTACLKSDPVQPQRPQAYFWFIGAYSTSLTLDVFDNGTKLNSTALAFDFVAPYSAVGGPHVFTFKKSGVDSIIKENTNLYDSLQSYTLLLHGDATTGASLTAVHDDYSATSTSKVNYRFYNLSPSIGPVDLFINDTKLTSNVNYAGQGGFYSAFTTTDATGSGNVSIKIKAPGKDSVIAQKDNVPLSVGYPYTIYLKGEKNAPTDARKLSVGIIQHS</sequence>
<dbReference type="AlphaFoldDB" id="A0A1H7XV89"/>
<dbReference type="STRING" id="573321.SAMN04488505_104206"/>
<evidence type="ECO:0000256" key="1">
    <source>
        <dbReference type="SAM" id="SignalP"/>
    </source>
</evidence>
<dbReference type="EMBL" id="FOBB01000004">
    <property type="protein sequence ID" value="SEM37595.1"/>
    <property type="molecule type" value="Genomic_DNA"/>
</dbReference>